<dbReference type="InterPro" id="IPR036640">
    <property type="entry name" value="ABC1_TM_sf"/>
</dbReference>
<dbReference type="PANTHER" id="PTHR43394">
    <property type="entry name" value="ATP-DEPENDENT PERMEASE MDL1, MITOCHONDRIAL"/>
    <property type="match status" value="1"/>
</dbReference>
<evidence type="ECO:0000256" key="13">
    <source>
        <dbReference type="SAM" id="MobiDB-lite"/>
    </source>
</evidence>
<keyword evidence="5" id="KW-0354">Hemolysis</keyword>
<feature type="transmembrane region" description="Helical" evidence="14">
    <location>
        <begin position="293"/>
        <end position="310"/>
    </location>
</feature>
<feature type="region of interest" description="Disordered" evidence="13">
    <location>
        <begin position="743"/>
        <end position="771"/>
    </location>
</feature>
<keyword evidence="6" id="KW-0547">Nucleotide-binding</keyword>
<dbReference type="InterPro" id="IPR017750">
    <property type="entry name" value="ATPase_T1SS"/>
</dbReference>
<evidence type="ECO:0000259" key="16">
    <source>
        <dbReference type="PROSITE" id="PS50929"/>
    </source>
</evidence>
<dbReference type="NCBIfam" id="TIGR03375">
    <property type="entry name" value="type_I_sec_LssB"/>
    <property type="match status" value="1"/>
</dbReference>
<evidence type="ECO:0000256" key="11">
    <source>
        <dbReference type="ARBA" id="ARBA00061173"/>
    </source>
</evidence>
<dbReference type="Pfam" id="PF00664">
    <property type="entry name" value="ABC_membrane"/>
    <property type="match status" value="1"/>
</dbReference>
<feature type="transmembrane region" description="Helical" evidence="14">
    <location>
        <begin position="263"/>
        <end position="287"/>
    </location>
</feature>
<dbReference type="PANTHER" id="PTHR43394:SF1">
    <property type="entry name" value="ATP-BINDING CASSETTE SUB-FAMILY B MEMBER 10, MITOCHONDRIAL"/>
    <property type="match status" value="1"/>
</dbReference>
<dbReference type="PROSITE" id="PS50929">
    <property type="entry name" value="ABC_TM1F"/>
    <property type="match status" value="1"/>
</dbReference>
<proteinExistence type="inferred from homology"/>
<dbReference type="GO" id="GO:0015421">
    <property type="term" value="F:ABC-type oligopeptide transporter activity"/>
    <property type="evidence" value="ECO:0007669"/>
    <property type="project" value="TreeGrafter"/>
</dbReference>
<accession>A0A378UIK7</accession>
<dbReference type="GO" id="GO:0031640">
    <property type="term" value="P:killing of cells of another organism"/>
    <property type="evidence" value="ECO:0007669"/>
    <property type="project" value="UniProtKB-KW"/>
</dbReference>
<feature type="transmembrane region" description="Helical" evidence="14">
    <location>
        <begin position="187"/>
        <end position="207"/>
    </location>
</feature>
<dbReference type="SMART" id="SM00382">
    <property type="entry name" value="AAA"/>
    <property type="match status" value="1"/>
</dbReference>
<evidence type="ECO:0000313" key="17">
    <source>
        <dbReference type="EMBL" id="STZ76563.1"/>
    </source>
</evidence>
<comment type="function">
    <text evidence="10">Involved in the export of calmodulin-sensitive adenylate cyclase-hemolysin (cyclolysin).</text>
</comment>
<dbReference type="GO" id="GO:0016887">
    <property type="term" value="F:ATP hydrolysis activity"/>
    <property type="evidence" value="ECO:0007669"/>
    <property type="project" value="InterPro"/>
</dbReference>
<dbReference type="AlphaFoldDB" id="A0A378UIK7"/>
<dbReference type="InterPro" id="IPR039421">
    <property type="entry name" value="Type_1_exporter"/>
</dbReference>
<evidence type="ECO:0000259" key="15">
    <source>
        <dbReference type="PROSITE" id="PS50893"/>
    </source>
</evidence>
<feature type="domain" description="ABC transmembrane type-1" evidence="16">
    <location>
        <begin position="157"/>
        <end position="439"/>
    </location>
</feature>
<protein>
    <recommendedName>
        <fullName evidence="12">Cyclolysin secretion/processing ATP-binding protein CyaB</fullName>
    </recommendedName>
</protein>
<comment type="similarity">
    <text evidence="11">Belongs to the ABC transporter superfamily. Cyclolysin exporter (TC 3.A.1.109.2) family.</text>
</comment>
<dbReference type="FunFam" id="3.40.50.300:FF:000299">
    <property type="entry name" value="ABC transporter ATP-binding protein/permease"/>
    <property type="match status" value="1"/>
</dbReference>
<dbReference type="Gene3D" id="1.20.1560.10">
    <property type="entry name" value="ABC transporter type 1, transmembrane domain"/>
    <property type="match status" value="1"/>
</dbReference>
<dbReference type="PROSITE" id="PS50893">
    <property type="entry name" value="ABC_TRANSPORTER_2"/>
    <property type="match status" value="1"/>
</dbReference>
<feature type="compositionally biased region" description="Polar residues" evidence="13">
    <location>
        <begin position="761"/>
        <end position="771"/>
    </location>
</feature>
<evidence type="ECO:0000256" key="6">
    <source>
        <dbReference type="ARBA" id="ARBA00022741"/>
    </source>
</evidence>
<evidence type="ECO:0000256" key="9">
    <source>
        <dbReference type="ARBA" id="ARBA00023136"/>
    </source>
</evidence>
<keyword evidence="2" id="KW-0813">Transport</keyword>
<keyword evidence="3" id="KW-1003">Cell membrane</keyword>
<feature type="transmembrane region" description="Helical" evidence="14">
    <location>
        <begin position="153"/>
        <end position="175"/>
    </location>
</feature>
<keyword evidence="5" id="KW-0204">Cytolysis</keyword>
<sequence length="771" mass="84763">MKSIIEHIALVTRLLGAPVAEAALSAEVVRDKKLNVNYHSLSEVLRGHGFENTLSKRKLEDIPALAVPVVLVLQNEDAVVVTHIQGSGKNRTYRLRQADGLIQEVGHDQLAAVYLGFCWFIKQKMVSDNRSDLPEYHLPKAWFWKVIWRFRSYYYQIILATVIINVLALVSSLYIMNVYDRVVPNQAYETLWVLSIGVCLAILFEFIAKMIRGHLTDVAGKKADLIISSALFRRVLSLRLADRPTSSGSYANNLREFEAVRDFMTSATLLTAVDLPFLVLFVAVIALVGGKLALVPMVIIPIVILVGILMQRPMARAMSESMKESAQRSGLAVEAVEGLETLKTNNASSWAQRRWDEFTAKTAASSIKLKDAGNFISFFAASMQQLNTVGLVVVGTYLVHADNVDSRITMGALIASVILSGRALAPLTQVASLAIRFQQAKVALQGVNHIVEKPIERDPERKYITLDNVRGQLAFENVSFTYNEQSNHALQGINLTIRPGEKVGILGRIGSGKSTLLKLAGGLYDAESGNVTLDGADMRQIDPNFLRNQVLLLGQSPRLFLGTLRENLDMARMDGFTSDQDLLRALQRFGLDKVIRNHPRGLDMPLGEDGMGLSGGQKQIVALARMTLRDPRVVLLDEPTASLDKGTEELALHAIADWTKDRTMVVVTHRMQVLKIVDRVVVVNEGKVIIDGPRDAVLQHLQQNEQAQRAAAQQHVPAQPAAQGQNAQVQSVATVHKKPAELKVSIEPVQKPSENAAPQAAPSNGAQVQTN</sequence>
<organism evidence="17 18">
    <name type="scientific">Bergeriella denitrificans</name>
    <name type="common">Neisseria denitrificans</name>
    <dbReference type="NCBI Taxonomy" id="494"/>
    <lineage>
        <taxon>Bacteria</taxon>
        <taxon>Pseudomonadati</taxon>
        <taxon>Pseudomonadota</taxon>
        <taxon>Betaproteobacteria</taxon>
        <taxon>Neisseriales</taxon>
        <taxon>Neisseriaceae</taxon>
        <taxon>Bergeriella</taxon>
    </lineage>
</organism>
<dbReference type="Pfam" id="PF00005">
    <property type="entry name" value="ABC_tran"/>
    <property type="match status" value="1"/>
</dbReference>
<dbReference type="CDD" id="cd18587">
    <property type="entry name" value="ABC_6TM_LapB_like"/>
    <property type="match status" value="1"/>
</dbReference>
<evidence type="ECO:0000256" key="7">
    <source>
        <dbReference type="ARBA" id="ARBA00022840"/>
    </source>
</evidence>
<evidence type="ECO:0000256" key="8">
    <source>
        <dbReference type="ARBA" id="ARBA00022989"/>
    </source>
</evidence>
<evidence type="ECO:0000313" key="18">
    <source>
        <dbReference type="Proteomes" id="UP000254651"/>
    </source>
</evidence>
<evidence type="ECO:0000256" key="4">
    <source>
        <dbReference type="ARBA" id="ARBA00022692"/>
    </source>
</evidence>
<dbReference type="Gene3D" id="3.40.50.300">
    <property type="entry name" value="P-loop containing nucleotide triphosphate hydrolases"/>
    <property type="match status" value="1"/>
</dbReference>
<keyword evidence="7" id="KW-0067">ATP-binding</keyword>
<keyword evidence="9 14" id="KW-0472">Membrane</keyword>
<dbReference type="SUPFAM" id="SSF90123">
    <property type="entry name" value="ABC transporter transmembrane region"/>
    <property type="match status" value="1"/>
</dbReference>
<dbReference type="RefSeq" id="WP_082790426.1">
    <property type="nucleotide sequence ID" value="NZ_CP181246.1"/>
</dbReference>
<dbReference type="Gene3D" id="3.90.70.10">
    <property type="entry name" value="Cysteine proteinases"/>
    <property type="match status" value="1"/>
</dbReference>
<dbReference type="InterPro" id="IPR011527">
    <property type="entry name" value="ABC1_TM_dom"/>
</dbReference>
<dbReference type="SUPFAM" id="SSF52540">
    <property type="entry name" value="P-loop containing nucleoside triphosphate hydrolases"/>
    <property type="match status" value="1"/>
</dbReference>
<dbReference type="Proteomes" id="UP000254651">
    <property type="component" value="Unassembled WGS sequence"/>
</dbReference>
<evidence type="ECO:0000256" key="12">
    <source>
        <dbReference type="ARBA" id="ARBA00072252"/>
    </source>
</evidence>
<keyword evidence="18" id="KW-1185">Reference proteome</keyword>
<evidence type="ECO:0000256" key="2">
    <source>
        <dbReference type="ARBA" id="ARBA00022448"/>
    </source>
</evidence>
<dbReference type="InterPro" id="IPR027417">
    <property type="entry name" value="P-loop_NTPase"/>
</dbReference>
<comment type="subcellular location">
    <subcellularLocation>
        <location evidence="1">Cell membrane</location>
        <topology evidence="1">Multi-pass membrane protein</topology>
    </subcellularLocation>
</comment>
<evidence type="ECO:0000256" key="1">
    <source>
        <dbReference type="ARBA" id="ARBA00004651"/>
    </source>
</evidence>
<dbReference type="EMBL" id="UGQS01000002">
    <property type="protein sequence ID" value="STZ76563.1"/>
    <property type="molecule type" value="Genomic_DNA"/>
</dbReference>
<reference evidence="17 18" key="1">
    <citation type="submission" date="2018-06" db="EMBL/GenBank/DDBJ databases">
        <authorList>
            <consortium name="Pathogen Informatics"/>
            <person name="Doyle S."/>
        </authorList>
    </citation>
    <scope>NUCLEOTIDE SEQUENCE [LARGE SCALE GENOMIC DNA]</scope>
    <source>
        <strain evidence="17 18">NCTC10295</strain>
    </source>
</reference>
<keyword evidence="4 14" id="KW-0812">Transmembrane</keyword>
<dbReference type="InterPro" id="IPR003439">
    <property type="entry name" value="ABC_transporter-like_ATP-bd"/>
</dbReference>
<gene>
    <name evidence="17" type="primary">apxIB</name>
    <name evidence="17" type="ORF">NCTC10295_01337</name>
</gene>
<name>A0A378UIK7_BERDE</name>
<dbReference type="GO" id="GO:0005524">
    <property type="term" value="F:ATP binding"/>
    <property type="evidence" value="ECO:0007669"/>
    <property type="project" value="UniProtKB-KW"/>
</dbReference>
<dbReference type="InterPro" id="IPR003593">
    <property type="entry name" value="AAA+_ATPase"/>
</dbReference>
<evidence type="ECO:0000256" key="14">
    <source>
        <dbReference type="SAM" id="Phobius"/>
    </source>
</evidence>
<dbReference type="GO" id="GO:0005886">
    <property type="term" value="C:plasma membrane"/>
    <property type="evidence" value="ECO:0007669"/>
    <property type="project" value="UniProtKB-SubCell"/>
</dbReference>
<evidence type="ECO:0000256" key="5">
    <source>
        <dbReference type="ARBA" id="ARBA00022735"/>
    </source>
</evidence>
<keyword evidence="8 14" id="KW-1133">Transmembrane helix</keyword>
<evidence type="ECO:0000256" key="3">
    <source>
        <dbReference type="ARBA" id="ARBA00022475"/>
    </source>
</evidence>
<evidence type="ECO:0000256" key="10">
    <source>
        <dbReference type="ARBA" id="ARBA00055355"/>
    </source>
</evidence>
<feature type="domain" description="ABC transporter" evidence="15">
    <location>
        <begin position="473"/>
        <end position="710"/>
    </location>
</feature>